<proteinExistence type="predicted"/>
<dbReference type="PANTHER" id="PTHR43687:SF1">
    <property type="entry name" value="FERREDOXIN III"/>
    <property type="match status" value="1"/>
</dbReference>
<protein>
    <submittedName>
        <fullName evidence="6">4Fe-4S ferredoxin</fullName>
    </submittedName>
</protein>
<dbReference type="OrthoDB" id="9813995at2"/>
<accession>A0A923HZT7</accession>
<dbReference type="PROSITE" id="PS51379">
    <property type="entry name" value="4FE4S_FER_2"/>
    <property type="match status" value="2"/>
</dbReference>
<keyword evidence="2" id="KW-0479">Metal-binding</keyword>
<organism evidence="6 7">
    <name type="scientific">Acetobacterium paludosum</name>
    <dbReference type="NCBI Taxonomy" id="52693"/>
    <lineage>
        <taxon>Bacteria</taxon>
        <taxon>Bacillati</taxon>
        <taxon>Bacillota</taxon>
        <taxon>Clostridia</taxon>
        <taxon>Eubacteriales</taxon>
        <taxon>Eubacteriaceae</taxon>
        <taxon>Acetobacterium</taxon>
    </lineage>
</organism>
<feature type="domain" description="4Fe-4S ferredoxin-type" evidence="5">
    <location>
        <begin position="36"/>
        <end position="66"/>
    </location>
</feature>
<dbReference type="RefSeq" id="WP_148565905.1">
    <property type="nucleotide sequence ID" value="NZ_RXYA01000002.1"/>
</dbReference>
<dbReference type="EMBL" id="WJBD01000003">
    <property type="protein sequence ID" value="MBC3887533.1"/>
    <property type="molecule type" value="Genomic_DNA"/>
</dbReference>
<dbReference type="InterPro" id="IPR017896">
    <property type="entry name" value="4Fe4S_Fe-S-bd"/>
</dbReference>
<evidence type="ECO:0000256" key="4">
    <source>
        <dbReference type="ARBA" id="ARBA00023014"/>
    </source>
</evidence>
<dbReference type="AlphaFoldDB" id="A0A923HZT7"/>
<evidence type="ECO:0000256" key="3">
    <source>
        <dbReference type="ARBA" id="ARBA00023004"/>
    </source>
</evidence>
<dbReference type="Proteomes" id="UP000616595">
    <property type="component" value="Unassembled WGS sequence"/>
</dbReference>
<comment type="caution">
    <text evidence="6">The sequence shown here is derived from an EMBL/GenBank/DDBJ whole genome shotgun (WGS) entry which is preliminary data.</text>
</comment>
<dbReference type="Pfam" id="PF13237">
    <property type="entry name" value="Fer4_10"/>
    <property type="match status" value="1"/>
</dbReference>
<evidence type="ECO:0000256" key="2">
    <source>
        <dbReference type="ARBA" id="ARBA00022723"/>
    </source>
</evidence>
<evidence type="ECO:0000259" key="5">
    <source>
        <dbReference type="PROSITE" id="PS51379"/>
    </source>
</evidence>
<evidence type="ECO:0000313" key="6">
    <source>
        <dbReference type="EMBL" id="MBC3887533.1"/>
    </source>
</evidence>
<reference evidence="6" key="1">
    <citation type="submission" date="2019-10" db="EMBL/GenBank/DDBJ databases">
        <authorList>
            <person name="Ross D.E."/>
            <person name="Gulliver D."/>
        </authorList>
    </citation>
    <scope>NUCLEOTIDE SEQUENCE</scope>
    <source>
        <strain evidence="6">DER-2019</strain>
    </source>
</reference>
<gene>
    <name evidence="6" type="ORF">GH810_04345</name>
</gene>
<keyword evidence="1" id="KW-0004">4Fe-4S</keyword>
<sequence>MAKQWYPVIDYGTCISCGSCTEKCTHGVYDKEKAPSALVVYPDGCVDHCHGCGNLCPSGSITYSGDDTDWVPPNR</sequence>
<dbReference type="Gene3D" id="3.30.70.20">
    <property type="match status" value="1"/>
</dbReference>
<dbReference type="PANTHER" id="PTHR43687">
    <property type="entry name" value="ADENYLYLSULFATE REDUCTASE, BETA SUBUNIT"/>
    <property type="match status" value="1"/>
</dbReference>
<dbReference type="InterPro" id="IPR050572">
    <property type="entry name" value="Fe-S_Ferredoxin"/>
</dbReference>
<evidence type="ECO:0000256" key="1">
    <source>
        <dbReference type="ARBA" id="ARBA00022485"/>
    </source>
</evidence>
<name>A0A923HZT7_9FIRM</name>
<dbReference type="SUPFAM" id="SSF54862">
    <property type="entry name" value="4Fe-4S ferredoxins"/>
    <property type="match status" value="1"/>
</dbReference>
<reference evidence="6" key="2">
    <citation type="submission" date="2020-10" db="EMBL/GenBank/DDBJ databases">
        <title>Comparative genomics of the Acetobacterium genus.</title>
        <authorList>
            <person name="Marshall C."/>
            <person name="May H."/>
            <person name="Norman S."/>
        </authorList>
    </citation>
    <scope>NUCLEOTIDE SEQUENCE</scope>
    <source>
        <strain evidence="6">DER-2019</strain>
    </source>
</reference>
<dbReference type="GO" id="GO:0051539">
    <property type="term" value="F:4 iron, 4 sulfur cluster binding"/>
    <property type="evidence" value="ECO:0007669"/>
    <property type="project" value="UniProtKB-KW"/>
</dbReference>
<feature type="domain" description="4Fe-4S ferredoxin-type" evidence="5">
    <location>
        <begin position="5"/>
        <end position="34"/>
    </location>
</feature>
<dbReference type="GO" id="GO:0046872">
    <property type="term" value="F:metal ion binding"/>
    <property type="evidence" value="ECO:0007669"/>
    <property type="project" value="UniProtKB-KW"/>
</dbReference>
<evidence type="ECO:0000313" key="7">
    <source>
        <dbReference type="Proteomes" id="UP000616595"/>
    </source>
</evidence>
<keyword evidence="7" id="KW-1185">Reference proteome</keyword>
<keyword evidence="4" id="KW-0411">Iron-sulfur</keyword>
<keyword evidence="3" id="KW-0408">Iron</keyword>